<gene>
    <name evidence="2" type="ORF">MCOS_LOCUS2591</name>
</gene>
<organism evidence="2 3">
    <name type="scientific">Mesocestoides corti</name>
    <name type="common">Flatworm</name>
    <dbReference type="NCBI Taxonomy" id="53468"/>
    <lineage>
        <taxon>Eukaryota</taxon>
        <taxon>Metazoa</taxon>
        <taxon>Spiralia</taxon>
        <taxon>Lophotrochozoa</taxon>
        <taxon>Platyhelminthes</taxon>
        <taxon>Cestoda</taxon>
        <taxon>Eucestoda</taxon>
        <taxon>Cyclophyllidea</taxon>
        <taxon>Mesocestoididae</taxon>
        <taxon>Mesocestoides</taxon>
    </lineage>
</organism>
<name>A0A0R3U701_MESCO</name>
<dbReference type="EMBL" id="UXSR01000445">
    <property type="protein sequence ID" value="VDD76588.1"/>
    <property type="molecule type" value="Genomic_DNA"/>
</dbReference>
<keyword evidence="3" id="KW-1185">Reference proteome</keyword>
<evidence type="ECO:0000256" key="1">
    <source>
        <dbReference type="SAM" id="Phobius"/>
    </source>
</evidence>
<keyword evidence="1" id="KW-0472">Membrane</keyword>
<accession>A0A0R3U701</accession>
<dbReference type="OrthoDB" id="6239002at2759"/>
<feature type="transmembrane region" description="Helical" evidence="1">
    <location>
        <begin position="254"/>
        <end position="277"/>
    </location>
</feature>
<keyword evidence="1" id="KW-1133">Transmembrane helix</keyword>
<evidence type="ECO:0000313" key="2">
    <source>
        <dbReference type="EMBL" id="VDD76588.1"/>
    </source>
</evidence>
<dbReference type="AlphaFoldDB" id="A0A0R3U701"/>
<protein>
    <submittedName>
        <fullName evidence="2">Uncharacterized protein</fullName>
    </submittedName>
</protein>
<sequence>MERSPNDMLLFVLGEFLRGVVQVIDVCLLACLSEYRVPTEEMYNSKDHQSYEMDQQGLSSQGQAVEVAEEVEGAQSDGNGVRGSLGSLGGPRIAGGDVMYDGHGSLSAIPVSTLTAAQAAAVHQQQAIAAAAAANYRYMTLPSHPQVIPATEYVYTSGGPVGNHIVGGQSFVAASHAQPLMYTTTAAAPTNQHQQIQQPYDRCPAICSLFAIFCCPITCWCSLPALAYSLCAYTDYRANDMHSYRSKSDVARRCVIIACIVGLILCIIWAILTFLYYGEMLLLLGDVIKAVQRHIWPGN</sequence>
<evidence type="ECO:0000313" key="3">
    <source>
        <dbReference type="Proteomes" id="UP000267029"/>
    </source>
</evidence>
<dbReference type="Proteomes" id="UP000267029">
    <property type="component" value="Unassembled WGS sequence"/>
</dbReference>
<feature type="transmembrane region" description="Helical" evidence="1">
    <location>
        <begin position="209"/>
        <end position="233"/>
    </location>
</feature>
<reference evidence="2 3" key="1">
    <citation type="submission" date="2018-10" db="EMBL/GenBank/DDBJ databases">
        <authorList>
            <consortium name="Pathogen Informatics"/>
        </authorList>
    </citation>
    <scope>NUCLEOTIDE SEQUENCE [LARGE SCALE GENOMIC DNA]</scope>
</reference>
<keyword evidence="1" id="KW-0812">Transmembrane</keyword>
<proteinExistence type="predicted"/>